<dbReference type="EMBL" id="SMSJ01000104">
    <property type="protein sequence ID" value="TDH58661.1"/>
    <property type="molecule type" value="Genomic_DNA"/>
</dbReference>
<protein>
    <submittedName>
        <fullName evidence="1">Uncharacterized protein</fullName>
    </submittedName>
</protein>
<organism evidence="1 2">
    <name type="scientific">Dankookia rubra</name>
    <dbReference type="NCBI Taxonomy" id="1442381"/>
    <lineage>
        <taxon>Bacteria</taxon>
        <taxon>Pseudomonadati</taxon>
        <taxon>Pseudomonadota</taxon>
        <taxon>Alphaproteobacteria</taxon>
        <taxon>Acetobacterales</taxon>
        <taxon>Roseomonadaceae</taxon>
        <taxon>Dankookia</taxon>
    </lineage>
</organism>
<keyword evidence="2" id="KW-1185">Reference proteome</keyword>
<reference evidence="1 2" key="1">
    <citation type="journal article" date="2016" name="J. Microbiol.">
        <title>Dankookia rubra gen. nov., sp. nov., an alphaproteobacterium isolated from sediment of a shallow stream.</title>
        <authorList>
            <person name="Kim W.H."/>
            <person name="Kim D.H."/>
            <person name="Kang K."/>
            <person name="Ahn T.Y."/>
        </authorList>
    </citation>
    <scope>NUCLEOTIDE SEQUENCE [LARGE SCALE GENOMIC DNA]</scope>
    <source>
        <strain evidence="1 2">JCM30602</strain>
    </source>
</reference>
<evidence type="ECO:0000313" key="1">
    <source>
        <dbReference type="EMBL" id="TDH58661.1"/>
    </source>
</evidence>
<dbReference type="AlphaFoldDB" id="A0A4R5Q8P3"/>
<dbReference type="Proteomes" id="UP000295096">
    <property type="component" value="Unassembled WGS sequence"/>
</dbReference>
<comment type="caution">
    <text evidence="1">The sequence shown here is derived from an EMBL/GenBank/DDBJ whole genome shotgun (WGS) entry which is preliminary data.</text>
</comment>
<name>A0A4R5Q8P3_9PROT</name>
<sequence>MSQENAVARALAIRDHLMPLIRVHGAMLEVSGAAGYMAVWKAGSFTCTVRSPFTAWPAEAPPDAAYDQAISRQRAKPALPWCLEVWHGQTVLNLQWADDGTVEVVSFTRGPWENDALAFQI</sequence>
<dbReference type="RefSeq" id="WP_133292524.1">
    <property type="nucleotide sequence ID" value="NZ_SMSJ01000104.1"/>
</dbReference>
<accession>A0A4R5Q8P3</accession>
<gene>
    <name evidence="1" type="ORF">E2C06_31430</name>
</gene>
<evidence type="ECO:0000313" key="2">
    <source>
        <dbReference type="Proteomes" id="UP000295096"/>
    </source>
</evidence>
<proteinExistence type="predicted"/>